<feature type="domain" description="Peptidase M48" evidence="13">
    <location>
        <begin position="67"/>
        <end position="280"/>
    </location>
</feature>
<keyword evidence="6 12" id="KW-0479">Metal-binding</keyword>
<dbReference type="OrthoDB" id="15218at2"/>
<feature type="transmembrane region" description="Helical" evidence="12">
    <location>
        <begin position="143"/>
        <end position="165"/>
    </location>
</feature>
<evidence type="ECO:0000256" key="1">
    <source>
        <dbReference type="ARBA" id="ARBA00004651"/>
    </source>
</evidence>
<feature type="binding site" evidence="12">
    <location>
        <position position="204"/>
    </location>
    <ligand>
        <name>Zn(2+)</name>
        <dbReference type="ChEBI" id="CHEBI:29105"/>
        <note>catalytic</note>
    </ligand>
</feature>
<dbReference type="GO" id="GO:0008270">
    <property type="term" value="F:zinc ion binding"/>
    <property type="evidence" value="ECO:0007669"/>
    <property type="project" value="UniProtKB-UniRule"/>
</dbReference>
<feature type="transmembrane region" description="Helical" evidence="12">
    <location>
        <begin position="177"/>
        <end position="199"/>
    </location>
</feature>
<reference evidence="14 15" key="1">
    <citation type="submission" date="2019-02" db="EMBL/GenBank/DDBJ databases">
        <authorList>
            <person name="Khodamoradi S."/>
            <person name="Hahnke R.L."/>
            <person name="Kaempfer P."/>
            <person name="Schumann P."/>
            <person name="Rohde M."/>
            <person name="Steinert M."/>
            <person name="Luzhetskyy A."/>
            <person name="Wink J."/>
            <person name="Ruckert C."/>
        </authorList>
    </citation>
    <scope>NUCLEOTIDE SEQUENCE [LARGE SCALE GENOMIC DNA]</scope>
    <source>
        <strain evidence="14 15">M2</strain>
    </source>
</reference>
<evidence type="ECO:0000256" key="2">
    <source>
        <dbReference type="ARBA" id="ARBA00009779"/>
    </source>
</evidence>
<evidence type="ECO:0000256" key="3">
    <source>
        <dbReference type="ARBA" id="ARBA00022475"/>
    </source>
</evidence>
<evidence type="ECO:0000256" key="11">
    <source>
        <dbReference type="ARBA" id="ARBA00023136"/>
    </source>
</evidence>
<feature type="transmembrane region" description="Helical" evidence="12">
    <location>
        <begin position="35"/>
        <end position="55"/>
    </location>
</feature>
<keyword evidence="5 12" id="KW-0812">Transmembrane</keyword>
<evidence type="ECO:0000256" key="4">
    <source>
        <dbReference type="ARBA" id="ARBA00022670"/>
    </source>
</evidence>
<comment type="cofactor">
    <cofactor evidence="12">
        <name>Zn(2+)</name>
        <dbReference type="ChEBI" id="CHEBI:29105"/>
    </cofactor>
    <text evidence="12">Binds 1 zinc ion per subunit.</text>
</comment>
<name>A0A4P6Q5N0_9ACTN</name>
<feature type="binding site" evidence="12">
    <location>
        <position position="132"/>
    </location>
    <ligand>
        <name>Zn(2+)</name>
        <dbReference type="ChEBI" id="CHEBI:29105"/>
        <note>catalytic</note>
    </ligand>
</feature>
<evidence type="ECO:0000313" key="15">
    <source>
        <dbReference type="Proteomes" id="UP000292235"/>
    </source>
</evidence>
<evidence type="ECO:0000256" key="9">
    <source>
        <dbReference type="ARBA" id="ARBA00022989"/>
    </source>
</evidence>
<keyword evidence="9 12" id="KW-1133">Transmembrane helix</keyword>
<feature type="active site" evidence="12">
    <location>
        <position position="133"/>
    </location>
</feature>
<dbReference type="InterPro" id="IPR050083">
    <property type="entry name" value="HtpX_protease"/>
</dbReference>
<dbReference type="InterPro" id="IPR001915">
    <property type="entry name" value="Peptidase_M48"/>
</dbReference>
<evidence type="ECO:0000259" key="13">
    <source>
        <dbReference type="Pfam" id="PF01435"/>
    </source>
</evidence>
<gene>
    <name evidence="12" type="primary">htpX</name>
    <name evidence="14" type="ORF">EKD16_21250</name>
</gene>
<dbReference type="GO" id="GO:0004222">
    <property type="term" value="F:metalloendopeptidase activity"/>
    <property type="evidence" value="ECO:0007669"/>
    <property type="project" value="UniProtKB-UniRule"/>
</dbReference>
<keyword evidence="15" id="KW-1185">Reference proteome</keyword>
<dbReference type="EMBL" id="CP036455">
    <property type="protein sequence ID" value="QBI56005.1"/>
    <property type="molecule type" value="Genomic_DNA"/>
</dbReference>
<dbReference type="PANTHER" id="PTHR43221:SF1">
    <property type="entry name" value="PROTEASE HTPX"/>
    <property type="match status" value="1"/>
</dbReference>
<dbReference type="GO" id="GO:0005886">
    <property type="term" value="C:plasma membrane"/>
    <property type="evidence" value="ECO:0007669"/>
    <property type="project" value="UniProtKB-SubCell"/>
</dbReference>
<dbReference type="AlphaFoldDB" id="A0A4P6Q5N0"/>
<evidence type="ECO:0000256" key="10">
    <source>
        <dbReference type="ARBA" id="ARBA00023049"/>
    </source>
</evidence>
<evidence type="ECO:0000256" key="5">
    <source>
        <dbReference type="ARBA" id="ARBA00022692"/>
    </source>
</evidence>
<feature type="binding site" evidence="12">
    <location>
        <position position="136"/>
    </location>
    <ligand>
        <name>Zn(2+)</name>
        <dbReference type="ChEBI" id="CHEBI:29105"/>
        <note>catalytic</note>
    </ligand>
</feature>
<keyword evidence="10 12" id="KW-0482">Metalloprotease</keyword>
<keyword evidence="3 12" id="KW-1003">Cell membrane</keyword>
<dbReference type="Gene3D" id="3.30.2010.10">
    <property type="entry name" value="Metalloproteases ('zincins'), catalytic domain"/>
    <property type="match status" value="1"/>
</dbReference>
<protein>
    <recommendedName>
        <fullName evidence="12">Protease HtpX homolog</fullName>
        <ecNumber evidence="12">3.4.24.-</ecNumber>
    </recommendedName>
</protein>
<comment type="similarity">
    <text evidence="2 12">Belongs to the peptidase M48B family.</text>
</comment>
<evidence type="ECO:0000313" key="14">
    <source>
        <dbReference type="EMBL" id="QBI56005.1"/>
    </source>
</evidence>
<dbReference type="EC" id="3.4.24.-" evidence="12"/>
<keyword evidence="11 12" id="KW-0472">Membrane</keyword>
<keyword evidence="4 12" id="KW-0645">Protease</keyword>
<dbReference type="PANTHER" id="PTHR43221">
    <property type="entry name" value="PROTEASE HTPX"/>
    <property type="match status" value="1"/>
</dbReference>
<evidence type="ECO:0000256" key="6">
    <source>
        <dbReference type="ARBA" id="ARBA00022723"/>
    </source>
</evidence>
<evidence type="ECO:0000256" key="8">
    <source>
        <dbReference type="ARBA" id="ARBA00022833"/>
    </source>
</evidence>
<comment type="subcellular location">
    <subcellularLocation>
        <location evidence="1 12">Cell membrane</location>
        <topology evidence="1 12">Multi-pass membrane protein</topology>
    </subcellularLocation>
</comment>
<dbReference type="InterPro" id="IPR022919">
    <property type="entry name" value="Pept_M48_protease_HtpX"/>
</dbReference>
<organism evidence="14 15">
    <name type="scientific">Streptomonospora litoralis</name>
    <dbReference type="NCBI Taxonomy" id="2498135"/>
    <lineage>
        <taxon>Bacteria</taxon>
        <taxon>Bacillati</taxon>
        <taxon>Actinomycetota</taxon>
        <taxon>Actinomycetes</taxon>
        <taxon>Streptosporangiales</taxon>
        <taxon>Nocardiopsidaceae</taxon>
        <taxon>Streptomonospora</taxon>
    </lineage>
</organism>
<evidence type="ECO:0000256" key="7">
    <source>
        <dbReference type="ARBA" id="ARBA00022801"/>
    </source>
</evidence>
<dbReference type="RefSeq" id="WP_131100580.1">
    <property type="nucleotide sequence ID" value="NZ_CP036455.1"/>
</dbReference>
<proteinExistence type="inferred from homology"/>
<dbReference type="KEGG" id="strr:EKD16_21250"/>
<accession>A0A4P6Q5N0</accession>
<dbReference type="Pfam" id="PF01435">
    <property type="entry name" value="Peptidase_M48"/>
    <property type="match status" value="1"/>
</dbReference>
<dbReference type="GO" id="GO:0006508">
    <property type="term" value="P:proteolysis"/>
    <property type="evidence" value="ECO:0007669"/>
    <property type="project" value="UniProtKB-KW"/>
</dbReference>
<evidence type="ECO:0000256" key="12">
    <source>
        <dbReference type="HAMAP-Rule" id="MF_00188"/>
    </source>
</evidence>
<keyword evidence="7 12" id="KW-0378">Hydrolase</keyword>
<keyword evidence="8 12" id="KW-0862">Zinc</keyword>
<dbReference type="Proteomes" id="UP000292235">
    <property type="component" value="Chromosome"/>
</dbReference>
<sequence length="287" mass="30932" precursor="true">MQLNTIRAAALLAGLSALVVAVSWAVAGAQGLQVGIVAVVALNAVVYFFGDTMALRAMRARPVGEIEQPDLYRIVRELATRARQPMPRLYLSPTPAPNAFATGRGPRRATVCCTTGLLRMLDERELRGVIAHELAHVRSRDTLLCSVAGTVAVVITSLTALALLLPLGDSEDEDVPSVLGALLFLVLGPLAAGVIRVGVRRSREYRADHAAAELTGDPLALAAALRKIEVGTRTHPLPAERPLLATGHLMIAHPFPQRGINKLFAVHPPVQDRIRRLRRLAERWGTH</sequence>
<dbReference type="HAMAP" id="MF_00188">
    <property type="entry name" value="Pept_M48_protease_HtpX"/>
    <property type="match status" value="1"/>
</dbReference>